<dbReference type="GO" id="GO:0061798">
    <property type="term" value="F:GTP 3',8'-cyclase activity"/>
    <property type="evidence" value="ECO:0007669"/>
    <property type="project" value="UniProtKB-EC"/>
</dbReference>
<comment type="cofactor">
    <cofactor evidence="1">
        <name>[4Fe-4S] cluster</name>
        <dbReference type="ChEBI" id="CHEBI:49883"/>
    </cofactor>
</comment>
<dbReference type="PANTHER" id="PTHR22960">
    <property type="entry name" value="MOLYBDOPTERIN COFACTOR SYNTHESIS PROTEIN A"/>
    <property type="match status" value="1"/>
</dbReference>
<keyword evidence="6" id="KW-0479">Metal-binding</keyword>
<dbReference type="InterPro" id="IPR058240">
    <property type="entry name" value="rSAM_sf"/>
</dbReference>
<dbReference type="SFLD" id="SFLDG01383">
    <property type="entry name" value="cyclic_pyranopterin_phosphate"/>
    <property type="match status" value="1"/>
</dbReference>
<dbReference type="InterPro" id="IPR006638">
    <property type="entry name" value="Elp3/MiaA/NifB-like_rSAM"/>
</dbReference>
<dbReference type="EMBL" id="OVEO01000014">
    <property type="protein sequence ID" value="SPR00346.1"/>
    <property type="molecule type" value="Genomic_DNA"/>
</dbReference>
<dbReference type="InterPro" id="IPR013785">
    <property type="entry name" value="Aldolase_TIM"/>
</dbReference>
<dbReference type="GO" id="GO:0046872">
    <property type="term" value="F:metal ion binding"/>
    <property type="evidence" value="ECO:0007669"/>
    <property type="project" value="UniProtKB-KW"/>
</dbReference>
<evidence type="ECO:0000256" key="6">
    <source>
        <dbReference type="ARBA" id="ARBA00022723"/>
    </source>
</evidence>
<keyword evidence="12" id="KW-0456">Lyase</keyword>
<evidence type="ECO:0000256" key="12">
    <source>
        <dbReference type="ARBA" id="ARBA00023239"/>
    </source>
</evidence>
<dbReference type="InterPro" id="IPR013483">
    <property type="entry name" value="MoaA"/>
</dbReference>
<evidence type="ECO:0000256" key="5">
    <source>
        <dbReference type="ARBA" id="ARBA00022691"/>
    </source>
</evidence>
<dbReference type="NCBIfam" id="TIGR02666">
    <property type="entry name" value="moaA"/>
    <property type="match status" value="1"/>
</dbReference>
<dbReference type="Gene3D" id="3.20.20.70">
    <property type="entry name" value="Aldolase class I"/>
    <property type="match status" value="1"/>
</dbReference>
<evidence type="ECO:0000256" key="4">
    <source>
        <dbReference type="ARBA" id="ARBA00022485"/>
    </source>
</evidence>
<dbReference type="GO" id="GO:0061799">
    <property type="term" value="F:cyclic pyranopterin monophosphate synthase activity"/>
    <property type="evidence" value="ECO:0007669"/>
    <property type="project" value="TreeGrafter"/>
</dbReference>
<proteinExistence type="inferred from homology"/>
<evidence type="ECO:0000259" key="15">
    <source>
        <dbReference type="PROSITE" id="PS51918"/>
    </source>
</evidence>
<keyword evidence="9" id="KW-0411">Iron-sulfur</keyword>
<dbReference type="InterPro" id="IPR040064">
    <property type="entry name" value="MoaA-like"/>
</dbReference>
<accession>A0A3P3YJH0</accession>
<dbReference type="HAMAP" id="MF_01225_B">
    <property type="entry name" value="MoaA_B"/>
    <property type="match status" value="1"/>
</dbReference>
<dbReference type="PROSITE" id="PS51918">
    <property type="entry name" value="RADICAL_SAM"/>
    <property type="match status" value="1"/>
</dbReference>
<dbReference type="EC" id="4.1.99.22" evidence="3"/>
<keyword evidence="11" id="KW-0501">Molybdenum cofactor biosynthesis</keyword>
<keyword evidence="7" id="KW-0547">Nucleotide-binding</keyword>
<evidence type="ECO:0000313" key="16">
    <source>
        <dbReference type="EMBL" id="SPR00346.1"/>
    </source>
</evidence>
<name>A0A3P3YJH0_PLABS</name>
<dbReference type="SUPFAM" id="SSF102114">
    <property type="entry name" value="Radical SAM enzymes"/>
    <property type="match status" value="1"/>
</dbReference>
<feature type="region of interest" description="Disordered" evidence="14">
    <location>
        <begin position="174"/>
        <end position="193"/>
    </location>
</feature>
<evidence type="ECO:0000256" key="8">
    <source>
        <dbReference type="ARBA" id="ARBA00023004"/>
    </source>
</evidence>
<keyword evidence="4" id="KW-0004">4Fe-4S</keyword>
<dbReference type="InterPro" id="IPR010505">
    <property type="entry name" value="MoaA_twitch"/>
</dbReference>
<evidence type="ECO:0000256" key="3">
    <source>
        <dbReference type="ARBA" id="ARBA00012167"/>
    </source>
</evidence>
<gene>
    <name evidence="16" type="ORF">PLBR_LOCUS7561</name>
</gene>
<dbReference type="SMART" id="SM00729">
    <property type="entry name" value="Elp3"/>
    <property type="match status" value="1"/>
</dbReference>
<dbReference type="GO" id="GO:0006777">
    <property type="term" value="P:Mo-molybdopterin cofactor biosynthetic process"/>
    <property type="evidence" value="ECO:0007669"/>
    <property type="project" value="UniProtKB-KW"/>
</dbReference>
<dbReference type="GO" id="GO:0005525">
    <property type="term" value="F:GTP binding"/>
    <property type="evidence" value="ECO:0007669"/>
    <property type="project" value="UniProtKB-KW"/>
</dbReference>
<dbReference type="Pfam" id="PF04055">
    <property type="entry name" value="Radical_SAM"/>
    <property type="match status" value="1"/>
</dbReference>
<evidence type="ECO:0000256" key="14">
    <source>
        <dbReference type="SAM" id="MobiDB-lite"/>
    </source>
</evidence>
<evidence type="ECO:0000256" key="11">
    <source>
        <dbReference type="ARBA" id="ARBA00023150"/>
    </source>
</evidence>
<keyword evidence="10" id="KW-0342">GTP-binding</keyword>
<keyword evidence="8" id="KW-0408">Iron</keyword>
<geneLocation type="mitochondrion" evidence="16"/>
<dbReference type="Pfam" id="PF06463">
    <property type="entry name" value="Mob_synth_C"/>
    <property type="match status" value="1"/>
</dbReference>
<evidence type="ECO:0000256" key="7">
    <source>
        <dbReference type="ARBA" id="ARBA00022741"/>
    </source>
</evidence>
<dbReference type="InterPro" id="IPR007197">
    <property type="entry name" value="rSAM"/>
</dbReference>
<feature type="compositionally biased region" description="Low complexity" evidence="14">
    <location>
        <begin position="174"/>
        <end position="185"/>
    </location>
</feature>
<evidence type="ECO:0000256" key="2">
    <source>
        <dbReference type="ARBA" id="ARBA00005046"/>
    </source>
</evidence>
<feature type="domain" description="Radical SAM core" evidence="15">
    <location>
        <begin position="195"/>
        <end position="415"/>
    </location>
</feature>
<sequence length="524" mass="57356">MPRTAPSAARLRSRRARADPGRPLHRFEYCDSDAPHHSCSPNPATCCRCNHVGAALAILAACVRPRAARCADAARAYKPALADWVQQTPGTAVCRRVCTTTGGFGSVRWLPARTWCAKLGTKGRPRRCASCRQSAAGCNPQFRSASKCACGRRAMIMFQRGAARRLAGRRCSTAPAAAQKPTKAPGPDPATLTDKFGRRHSYLRISLTERCNLRCHYCMPEQGVTLTPSEKLLTAKEIQRVASVFVKAGVNKIRLTGGEPLIRKDLPQIVESLGDLRADGLESISMTTNGIRLQASLVDLIYAGLNTVNVSLDTMDSLRFQLISKRMGHHLVIRGILAAVDAYEAGHLDSVKVNCVVMRNINADEILDFVGFARIHPVAIRFIEFMPFADNTFNKDKFVSYAEMLDIVRQKHPGLQRQPSGPNDTAKVYTIPEHVGHIGFISSMSEHFCDSCNRLRITADGNLKVCLFDKSEVSLRDALRGGCSDEELAALVSRTVKLKKARHAGLDTLDVIKGLNRPMITIGG</sequence>
<dbReference type="GO" id="GO:0051539">
    <property type="term" value="F:4 iron, 4 sulfur cluster binding"/>
    <property type="evidence" value="ECO:0007669"/>
    <property type="project" value="UniProtKB-KW"/>
</dbReference>
<keyword evidence="5" id="KW-0949">S-adenosyl-L-methionine</keyword>
<evidence type="ECO:0000313" key="17">
    <source>
        <dbReference type="Proteomes" id="UP000290189"/>
    </source>
</evidence>
<dbReference type="InterPro" id="IPR050105">
    <property type="entry name" value="MoCo_biosynth_MoaA/MoaC"/>
</dbReference>
<evidence type="ECO:0000256" key="9">
    <source>
        <dbReference type="ARBA" id="ARBA00023014"/>
    </source>
</evidence>
<organism evidence="16 17">
    <name type="scientific">Plasmodiophora brassicae</name>
    <name type="common">Clubroot disease agent</name>
    <dbReference type="NCBI Taxonomy" id="37360"/>
    <lineage>
        <taxon>Eukaryota</taxon>
        <taxon>Sar</taxon>
        <taxon>Rhizaria</taxon>
        <taxon>Endomyxa</taxon>
        <taxon>Phytomyxea</taxon>
        <taxon>Plasmodiophorida</taxon>
        <taxon>Plasmodiophoridae</taxon>
        <taxon>Plasmodiophora</taxon>
    </lineage>
</organism>
<dbReference type="CDD" id="cd21117">
    <property type="entry name" value="Twitch_MoaA"/>
    <property type="match status" value="1"/>
</dbReference>
<comment type="catalytic activity">
    <reaction evidence="13">
        <text>GTP + AH2 + S-adenosyl-L-methionine = (8S)-3',8-cyclo-7,8-dihydroguanosine 5'-triphosphate + 5'-deoxyadenosine + L-methionine + A + H(+)</text>
        <dbReference type="Rhea" id="RHEA:49576"/>
        <dbReference type="ChEBI" id="CHEBI:13193"/>
        <dbReference type="ChEBI" id="CHEBI:15378"/>
        <dbReference type="ChEBI" id="CHEBI:17319"/>
        <dbReference type="ChEBI" id="CHEBI:17499"/>
        <dbReference type="ChEBI" id="CHEBI:37565"/>
        <dbReference type="ChEBI" id="CHEBI:57844"/>
        <dbReference type="ChEBI" id="CHEBI:59789"/>
        <dbReference type="ChEBI" id="CHEBI:131766"/>
        <dbReference type="EC" id="4.1.99.22"/>
    </reaction>
</comment>
<dbReference type="InterPro" id="IPR000385">
    <property type="entry name" value="MoaA_NifB_PqqE_Fe-S-bd_CS"/>
</dbReference>
<protein>
    <recommendedName>
        <fullName evidence="3">GTP 3',8-cyclase</fullName>
        <ecNumber evidence="3">4.1.99.22</ecNumber>
    </recommendedName>
</protein>
<evidence type="ECO:0000256" key="10">
    <source>
        <dbReference type="ARBA" id="ARBA00023134"/>
    </source>
</evidence>
<dbReference type="Proteomes" id="UP000290189">
    <property type="component" value="Unassembled WGS sequence"/>
</dbReference>
<dbReference type="PROSITE" id="PS01305">
    <property type="entry name" value="MOAA_NIFB_PQQE"/>
    <property type="match status" value="1"/>
</dbReference>
<dbReference type="SFLD" id="SFLDG01067">
    <property type="entry name" value="SPASM/twitch_domain_containing"/>
    <property type="match status" value="1"/>
</dbReference>
<dbReference type="SFLD" id="SFLDS00029">
    <property type="entry name" value="Radical_SAM"/>
    <property type="match status" value="1"/>
</dbReference>
<reference evidence="16 17" key="1">
    <citation type="submission" date="2018-03" db="EMBL/GenBank/DDBJ databases">
        <authorList>
            <person name="Fogelqvist J."/>
        </authorList>
    </citation>
    <scope>NUCLEOTIDE SEQUENCE [LARGE SCALE GENOMIC DNA]</scope>
</reference>
<dbReference type="CDD" id="cd01335">
    <property type="entry name" value="Radical_SAM"/>
    <property type="match status" value="1"/>
</dbReference>
<dbReference type="AlphaFoldDB" id="A0A3P3YJH0"/>
<comment type="pathway">
    <text evidence="2">Cofactor biosynthesis; molybdopterin biosynthesis.</text>
</comment>
<evidence type="ECO:0000256" key="1">
    <source>
        <dbReference type="ARBA" id="ARBA00001966"/>
    </source>
</evidence>
<dbReference type="PANTHER" id="PTHR22960:SF0">
    <property type="entry name" value="MOLYBDENUM COFACTOR BIOSYNTHESIS PROTEIN 1"/>
    <property type="match status" value="1"/>
</dbReference>
<dbReference type="SFLD" id="SFLDG01386">
    <property type="entry name" value="main_SPASM_domain-containing"/>
    <property type="match status" value="1"/>
</dbReference>
<keyword evidence="16" id="KW-0496">Mitochondrion</keyword>
<evidence type="ECO:0000256" key="13">
    <source>
        <dbReference type="ARBA" id="ARBA00048697"/>
    </source>
</evidence>
<dbReference type="UniPathway" id="UPA00344"/>